<comment type="caution">
    <text evidence="1">The sequence shown here is derived from an EMBL/GenBank/DDBJ whole genome shotgun (WGS) entry which is preliminary data.</text>
</comment>
<organism evidence="1 2">
    <name type="scientific">Persicirhabdus sediminis</name>
    <dbReference type="NCBI Taxonomy" id="454144"/>
    <lineage>
        <taxon>Bacteria</taxon>
        <taxon>Pseudomonadati</taxon>
        <taxon>Verrucomicrobiota</taxon>
        <taxon>Verrucomicrobiia</taxon>
        <taxon>Verrucomicrobiales</taxon>
        <taxon>Verrucomicrobiaceae</taxon>
        <taxon>Persicirhabdus</taxon>
    </lineage>
</organism>
<dbReference type="EMBL" id="JAENIM010000010">
    <property type="protein sequence ID" value="MBK1789982.1"/>
    <property type="molecule type" value="Genomic_DNA"/>
</dbReference>
<proteinExistence type="predicted"/>
<dbReference type="RefSeq" id="WP_200310025.1">
    <property type="nucleotide sequence ID" value="NZ_JAENIM010000010.1"/>
</dbReference>
<protein>
    <submittedName>
        <fullName evidence="1">DUF2947 family protein</fullName>
    </submittedName>
</protein>
<evidence type="ECO:0000313" key="1">
    <source>
        <dbReference type="EMBL" id="MBK1789982.1"/>
    </source>
</evidence>
<gene>
    <name evidence="1" type="ORF">JIN82_02305</name>
</gene>
<dbReference type="InterPro" id="IPR021334">
    <property type="entry name" value="DUF2947"/>
</dbReference>
<keyword evidence="2" id="KW-1185">Reference proteome</keyword>
<dbReference type="Pfam" id="PF11163">
    <property type="entry name" value="DUF2947"/>
    <property type="match status" value="1"/>
</dbReference>
<sequence length="175" mass="20783">MIPNIDALESFELIWRFSDAEKYTQLTAEEFLHFQPLEIERSKGLWEQHVYSNSTCTSNHLCKLIIGNHIDLPDFSFQSFADDNVAEVIKELHQRISCDRSLKIYFFWHSEVCVASNWGIFLDHWDDFCYPSDDSNIIIFPDLDLAVLYREDMWWIMEHPKNSVLFDQNLKNRNA</sequence>
<dbReference type="Proteomes" id="UP000624703">
    <property type="component" value="Unassembled WGS sequence"/>
</dbReference>
<accession>A0A8J7MCJ7</accession>
<dbReference type="AlphaFoldDB" id="A0A8J7MCJ7"/>
<name>A0A8J7MCJ7_9BACT</name>
<evidence type="ECO:0000313" key="2">
    <source>
        <dbReference type="Proteomes" id="UP000624703"/>
    </source>
</evidence>
<reference evidence="1" key="1">
    <citation type="submission" date="2021-01" db="EMBL/GenBank/DDBJ databases">
        <title>Modified the classification status of verrucomicrobia.</title>
        <authorList>
            <person name="Feng X."/>
        </authorList>
    </citation>
    <scope>NUCLEOTIDE SEQUENCE</scope>
    <source>
        <strain evidence="1">_KCTC 22039</strain>
    </source>
</reference>